<protein>
    <recommendedName>
        <fullName evidence="2">HEAT repeat domain-containing protein</fullName>
    </recommendedName>
</protein>
<evidence type="ECO:0000313" key="1">
    <source>
        <dbReference type="EMBL" id="XCF18083.1"/>
    </source>
</evidence>
<reference evidence="1" key="1">
    <citation type="submission" date="2024-06" db="EMBL/GenBank/DDBJ databases">
        <title>Genome Sequence of an extremely halophilic archaeon isolated from Permian era halite, Salado Formation, Carlsbad, New Mexico: Halobacterium sp. strain NMX12-1.</title>
        <authorList>
            <person name="Sotoa L."/>
            <person name="DasSarma P."/>
            <person name="Anton B.P."/>
            <person name="Vincze T."/>
            <person name="Verma I."/>
            <person name="Eralp B."/>
            <person name="Powers D.W."/>
            <person name="Dozier B.L."/>
            <person name="Roberts R.J."/>
            <person name="DasSarma S."/>
        </authorList>
    </citation>
    <scope>NUCLEOTIDE SEQUENCE</scope>
    <source>
        <strain evidence="1">NMX12-1</strain>
        <plasmid evidence="1">pNMX12-1_211</plasmid>
    </source>
</reference>
<dbReference type="Gene3D" id="1.25.10.10">
    <property type="entry name" value="Leucine-rich Repeat Variant"/>
    <property type="match status" value="1"/>
</dbReference>
<dbReference type="InterPro" id="IPR016024">
    <property type="entry name" value="ARM-type_fold"/>
</dbReference>
<dbReference type="KEGG" id="hanx:ABSL23_16245"/>
<evidence type="ECO:0008006" key="2">
    <source>
        <dbReference type="Google" id="ProtNLM"/>
    </source>
</evidence>
<name>A0AAU8CGV2_9EURY</name>
<gene>
    <name evidence="1" type="ORF">ABSL23_16245</name>
</gene>
<keyword evidence="1" id="KW-0614">Plasmid</keyword>
<dbReference type="InterPro" id="IPR011989">
    <property type="entry name" value="ARM-like"/>
</dbReference>
<dbReference type="GeneID" id="91110733"/>
<organism evidence="1">
    <name type="scientific">Halobacterium sp. NMX12-1</name>
    <dbReference type="NCBI Taxonomy" id="3166650"/>
    <lineage>
        <taxon>Archaea</taxon>
        <taxon>Methanobacteriati</taxon>
        <taxon>Methanobacteriota</taxon>
        <taxon>Stenosarchaea group</taxon>
        <taxon>Halobacteria</taxon>
        <taxon>Halobacteriales</taxon>
        <taxon>Halobacteriaceae</taxon>
        <taxon>Halobacterium</taxon>
    </lineage>
</organism>
<dbReference type="AlphaFoldDB" id="A0AAU8CGV2"/>
<sequence length="191" mass="21660">MDQTPDVFAAALASGDTDRVNRAINEIEDLDLQERAALFEDCFERCRELYKSGDGYQRQSVVRFAAALYPRLAFRTVGTELTDQALPGDWTLEEIETHRRRLREFYLDALVDDDGRVRRAAAKALKELAVTAELIGADDELQTMLTELETLAEDHDNEAVQKHIDQAYENVEFHAEKPGSLLPDAFRDALE</sequence>
<dbReference type="EMBL" id="CP159205">
    <property type="protein sequence ID" value="XCF18083.1"/>
    <property type="molecule type" value="Genomic_DNA"/>
</dbReference>
<proteinExistence type="predicted"/>
<geneLocation type="plasmid" evidence="1">
    <name>pNMX12-1_211</name>
</geneLocation>
<accession>A0AAU8CGV2</accession>
<dbReference type="RefSeq" id="WP_353635418.1">
    <property type="nucleotide sequence ID" value="NZ_CP159205.1"/>
</dbReference>
<dbReference type="SUPFAM" id="SSF48371">
    <property type="entry name" value="ARM repeat"/>
    <property type="match status" value="1"/>
</dbReference>